<dbReference type="AlphaFoldDB" id="A0AAD6UEW4"/>
<protein>
    <submittedName>
        <fullName evidence="1">Uncharacterized protein</fullName>
    </submittedName>
</protein>
<sequence length="209" mass="23135">MAAAIGLRRRVIPAYLQRATQIELSNLPRTATPADVRRLILRGQVQGVEDASIEYRRLEPTGRAYLKLTQPEFLLPNLDALEKVTVSGVQPVAEPSARPAMSDQMNGNGLGSELASDGKCVVIWGLPKAVLPVVVDQTILRGFSVPPGEDYIFKIPDTLGPKAFTFTSRFLVRLASVSEAHRLVRTIHMTNHRPERNGARYPLRARVIY</sequence>
<dbReference type="EMBL" id="JARJCN010000009">
    <property type="protein sequence ID" value="KAJ7098048.1"/>
    <property type="molecule type" value="Genomic_DNA"/>
</dbReference>
<organism evidence="1 2">
    <name type="scientific">Mycena belliarum</name>
    <dbReference type="NCBI Taxonomy" id="1033014"/>
    <lineage>
        <taxon>Eukaryota</taxon>
        <taxon>Fungi</taxon>
        <taxon>Dikarya</taxon>
        <taxon>Basidiomycota</taxon>
        <taxon>Agaricomycotina</taxon>
        <taxon>Agaricomycetes</taxon>
        <taxon>Agaricomycetidae</taxon>
        <taxon>Agaricales</taxon>
        <taxon>Marasmiineae</taxon>
        <taxon>Mycenaceae</taxon>
        <taxon>Mycena</taxon>
    </lineage>
</organism>
<proteinExistence type="predicted"/>
<keyword evidence="2" id="KW-1185">Reference proteome</keyword>
<accession>A0AAD6UEW4</accession>
<evidence type="ECO:0000313" key="1">
    <source>
        <dbReference type="EMBL" id="KAJ7098048.1"/>
    </source>
</evidence>
<dbReference type="Proteomes" id="UP001222325">
    <property type="component" value="Unassembled WGS sequence"/>
</dbReference>
<evidence type="ECO:0000313" key="2">
    <source>
        <dbReference type="Proteomes" id="UP001222325"/>
    </source>
</evidence>
<comment type="caution">
    <text evidence="1">The sequence shown here is derived from an EMBL/GenBank/DDBJ whole genome shotgun (WGS) entry which is preliminary data.</text>
</comment>
<reference evidence="1" key="1">
    <citation type="submission" date="2023-03" db="EMBL/GenBank/DDBJ databases">
        <title>Massive genome expansion in bonnet fungi (Mycena s.s.) driven by repeated elements and novel gene families across ecological guilds.</title>
        <authorList>
            <consortium name="Lawrence Berkeley National Laboratory"/>
            <person name="Harder C.B."/>
            <person name="Miyauchi S."/>
            <person name="Viragh M."/>
            <person name="Kuo A."/>
            <person name="Thoen E."/>
            <person name="Andreopoulos B."/>
            <person name="Lu D."/>
            <person name="Skrede I."/>
            <person name="Drula E."/>
            <person name="Henrissat B."/>
            <person name="Morin E."/>
            <person name="Kohler A."/>
            <person name="Barry K."/>
            <person name="LaButti K."/>
            <person name="Morin E."/>
            <person name="Salamov A."/>
            <person name="Lipzen A."/>
            <person name="Mereny Z."/>
            <person name="Hegedus B."/>
            <person name="Baldrian P."/>
            <person name="Stursova M."/>
            <person name="Weitz H."/>
            <person name="Taylor A."/>
            <person name="Grigoriev I.V."/>
            <person name="Nagy L.G."/>
            <person name="Martin F."/>
            <person name="Kauserud H."/>
        </authorList>
    </citation>
    <scope>NUCLEOTIDE SEQUENCE</scope>
    <source>
        <strain evidence="1">CBHHK173m</strain>
    </source>
</reference>
<gene>
    <name evidence="1" type="ORF">B0H15DRAFT_823878</name>
</gene>
<name>A0AAD6UEW4_9AGAR</name>